<gene>
    <name evidence="1" type="ORF">ARMGADRAFT_88684</name>
</gene>
<dbReference type="Proteomes" id="UP000217790">
    <property type="component" value="Unassembled WGS sequence"/>
</dbReference>
<organism evidence="1 2">
    <name type="scientific">Armillaria gallica</name>
    <name type="common">Bulbous honey fungus</name>
    <name type="synonym">Armillaria bulbosa</name>
    <dbReference type="NCBI Taxonomy" id="47427"/>
    <lineage>
        <taxon>Eukaryota</taxon>
        <taxon>Fungi</taxon>
        <taxon>Dikarya</taxon>
        <taxon>Basidiomycota</taxon>
        <taxon>Agaricomycotina</taxon>
        <taxon>Agaricomycetes</taxon>
        <taxon>Agaricomycetidae</taxon>
        <taxon>Agaricales</taxon>
        <taxon>Marasmiineae</taxon>
        <taxon>Physalacriaceae</taxon>
        <taxon>Armillaria</taxon>
    </lineage>
</organism>
<evidence type="ECO:0008006" key="3">
    <source>
        <dbReference type="Google" id="ProtNLM"/>
    </source>
</evidence>
<dbReference type="OrthoDB" id="10368556at2759"/>
<dbReference type="InterPro" id="IPR032675">
    <property type="entry name" value="LRR_dom_sf"/>
</dbReference>
<evidence type="ECO:0000313" key="2">
    <source>
        <dbReference type="Proteomes" id="UP000217790"/>
    </source>
</evidence>
<name>A0A2H3E0Y7_ARMGA</name>
<accession>A0A2H3E0Y7</accession>
<dbReference type="EMBL" id="KZ293654">
    <property type="protein sequence ID" value="PBK94213.1"/>
    <property type="molecule type" value="Genomic_DNA"/>
</dbReference>
<dbReference type="Gene3D" id="3.80.10.10">
    <property type="entry name" value="Ribonuclease Inhibitor"/>
    <property type="match status" value="1"/>
</dbReference>
<reference evidence="2" key="1">
    <citation type="journal article" date="2017" name="Nat. Ecol. Evol.">
        <title>Genome expansion and lineage-specific genetic innovations in the forest pathogenic fungi Armillaria.</title>
        <authorList>
            <person name="Sipos G."/>
            <person name="Prasanna A.N."/>
            <person name="Walter M.C."/>
            <person name="O'Connor E."/>
            <person name="Balint B."/>
            <person name="Krizsan K."/>
            <person name="Kiss B."/>
            <person name="Hess J."/>
            <person name="Varga T."/>
            <person name="Slot J."/>
            <person name="Riley R."/>
            <person name="Boka B."/>
            <person name="Rigling D."/>
            <person name="Barry K."/>
            <person name="Lee J."/>
            <person name="Mihaltcheva S."/>
            <person name="LaButti K."/>
            <person name="Lipzen A."/>
            <person name="Waldron R."/>
            <person name="Moloney N.M."/>
            <person name="Sperisen C."/>
            <person name="Kredics L."/>
            <person name="Vagvoelgyi C."/>
            <person name="Patrignani A."/>
            <person name="Fitzpatrick D."/>
            <person name="Nagy I."/>
            <person name="Doyle S."/>
            <person name="Anderson J.B."/>
            <person name="Grigoriev I.V."/>
            <person name="Gueldener U."/>
            <person name="Muensterkoetter M."/>
            <person name="Nagy L.G."/>
        </authorList>
    </citation>
    <scope>NUCLEOTIDE SEQUENCE [LARGE SCALE GENOMIC DNA]</scope>
    <source>
        <strain evidence="2">Ar21-2</strain>
    </source>
</reference>
<dbReference type="AlphaFoldDB" id="A0A2H3E0Y7"/>
<evidence type="ECO:0000313" key="1">
    <source>
        <dbReference type="EMBL" id="PBK94213.1"/>
    </source>
</evidence>
<sequence length="270" mass="30638">MSMSWDGRWKSLSLPFLMSLSSGPKLVRYIKRLSVYLSESKELDGVTSASISDPKVRKRGKDVKLFNRLFVDAIPLMVSLQSLSLSSTDGSAPADAGLMFERFSDLPHLSKLKICSYGSWSIPCAQFRRIQDLDYEGLGSEDFLASLRNNPNLESIQVDVWPPWIPELEEGSSIFSIFRSFPPGTYSNVKHLTVRGRLDDILQTYKVPLIIPHLLHLQSLHTYFPVPDLLWDGLREEEIHLTALGYCCRPVKLALLSYLRSYTGLRELEL</sequence>
<keyword evidence="2" id="KW-1185">Reference proteome</keyword>
<dbReference type="InParanoid" id="A0A2H3E0Y7"/>
<proteinExistence type="predicted"/>
<protein>
    <recommendedName>
        <fullName evidence="3">F-box domain-containing protein</fullName>
    </recommendedName>
</protein>